<evidence type="ECO:0000313" key="8">
    <source>
        <dbReference type="Proteomes" id="UP000031737"/>
    </source>
</evidence>
<feature type="compositionally biased region" description="Polar residues" evidence="5">
    <location>
        <begin position="24"/>
        <end position="42"/>
    </location>
</feature>
<dbReference type="GO" id="GO:0061630">
    <property type="term" value="F:ubiquitin protein ligase activity"/>
    <property type="evidence" value="ECO:0007669"/>
    <property type="project" value="TreeGrafter"/>
</dbReference>
<reference evidence="7 8" key="1">
    <citation type="submission" date="2013-07" db="EMBL/GenBank/DDBJ databases">
        <authorList>
            <person name="Stoco P.H."/>
            <person name="Wagner G."/>
            <person name="Gerber A."/>
            <person name="Zaha A."/>
            <person name="Thompson C."/>
            <person name="Bartholomeu D.C."/>
            <person name="Luckemeyer D.D."/>
            <person name="Bahia D."/>
            <person name="Loreto E."/>
            <person name="Prestes E.B."/>
            <person name="Lima F.M."/>
            <person name="Rodrigues-Luiz G."/>
            <person name="Vallejo G.A."/>
            <person name="Filho J.F."/>
            <person name="Monteiro K.M."/>
            <person name="Tyler K.M."/>
            <person name="de Almeida L.G."/>
            <person name="Ortiz M.F."/>
            <person name="Siervo M.A."/>
            <person name="de Moraes M.H."/>
            <person name="Cunha O.L."/>
            <person name="Mendonca-Neto R."/>
            <person name="Silva R."/>
            <person name="Teixeira S.M."/>
            <person name="Murta S.M."/>
            <person name="Sincero T.C."/>
            <person name="Mendes T.A."/>
            <person name="Urmenyi T.P."/>
            <person name="Silva V.G."/>
            <person name="da Rocha W.D."/>
            <person name="Andersson B."/>
            <person name="Romanha A.J."/>
            <person name="Steindel M."/>
            <person name="de Vasconcelos A.T."/>
            <person name="Grisard E.C."/>
        </authorList>
    </citation>
    <scope>NUCLEOTIDE SEQUENCE [LARGE SCALE GENOMIC DNA]</scope>
    <source>
        <strain evidence="7 8">SC58</strain>
    </source>
</reference>
<dbReference type="Pfam" id="PF13639">
    <property type="entry name" value="zf-RING_2"/>
    <property type="match status" value="1"/>
</dbReference>
<evidence type="ECO:0000259" key="6">
    <source>
        <dbReference type="PROSITE" id="PS50089"/>
    </source>
</evidence>
<evidence type="ECO:0000256" key="2">
    <source>
        <dbReference type="ARBA" id="ARBA00022771"/>
    </source>
</evidence>
<evidence type="ECO:0000256" key="4">
    <source>
        <dbReference type="PROSITE-ProRule" id="PRU00175"/>
    </source>
</evidence>
<dbReference type="GO" id="GO:0006511">
    <property type="term" value="P:ubiquitin-dependent protein catabolic process"/>
    <property type="evidence" value="ECO:0007669"/>
    <property type="project" value="TreeGrafter"/>
</dbReference>
<evidence type="ECO:0000313" key="7">
    <source>
        <dbReference type="EMBL" id="ESL09417.1"/>
    </source>
</evidence>
<dbReference type="SMART" id="SM00184">
    <property type="entry name" value="RING"/>
    <property type="match status" value="1"/>
</dbReference>
<gene>
    <name evidence="7" type="ORF">TRSC58_02860</name>
</gene>
<dbReference type="PANTHER" id="PTHR45931:SF3">
    <property type="entry name" value="RING ZINC FINGER-CONTAINING PROTEIN"/>
    <property type="match status" value="1"/>
</dbReference>
<protein>
    <recommendedName>
        <fullName evidence="6">RING-type domain-containing protein</fullName>
    </recommendedName>
</protein>
<name>A0A061J7Z2_TRYRA</name>
<dbReference type="InterPro" id="IPR051834">
    <property type="entry name" value="RING_finger_E3_ligase"/>
</dbReference>
<keyword evidence="2 4" id="KW-0863">Zinc-finger</keyword>
<sequence length="289" mass="31658">MVPRNNPSSESADRRLAPERVVSQPRSQQLQRHTPRLANTESSFPRLAHSELDSHISQIVSYFDGMMNAGPGLDDYGTNSAIAFSGESLHVSSATGAGGASEGPTYTRVAVSVQVPAAASPQFTARVERGVVQPRHHSQRNRSGVEYDIITGYGGELRVQHAAPNQTGGSRGGNNGVWEIDDFSFENLLRLDEGNRSAGLPLQQIRGMRPVSYASVKPKKDSKRESGRASLKNEEACAICLEEYSPGTMVFKIGCGHIFHHGCIVKWLKESNRCPTCRYEIPRIREKGR</sequence>
<dbReference type="EMBL" id="AUPL01002860">
    <property type="protein sequence ID" value="ESL09417.1"/>
    <property type="molecule type" value="Genomic_DNA"/>
</dbReference>
<dbReference type="InterPro" id="IPR013083">
    <property type="entry name" value="Znf_RING/FYVE/PHD"/>
</dbReference>
<evidence type="ECO:0000256" key="3">
    <source>
        <dbReference type="ARBA" id="ARBA00022833"/>
    </source>
</evidence>
<dbReference type="Gene3D" id="3.30.40.10">
    <property type="entry name" value="Zinc/RING finger domain, C3HC4 (zinc finger)"/>
    <property type="match status" value="1"/>
</dbReference>
<proteinExistence type="predicted"/>
<dbReference type="GO" id="GO:0008270">
    <property type="term" value="F:zinc ion binding"/>
    <property type="evidence" value="ECO:0007669"/>
    <property type="project" value="UniProtKB-KW"/>
</dbReference>
<accession>A0A061J7Z2</accession>
<evidence type="ECO:0000256" key="1">
    <source>
        <dbReference type="ARBA" id="ARBA00022723"/>
    </source>
</evidence>
<feature type="region of interest" description="Disordered" evidence="5">
    <location>
        <begin position="1"/>
        <end position="42"/>
    </location>
</feature>
<dbReference type="GO" id="GO:0005634">
    <property type="term" value="C:nucleus"/>
    <property type="evidence" value="ECO:0007669"/>
    <property type="project" value="TreeGrafter"/>
</dbReference>
<keyword evidence="1" id="KW-0479">Metal-binding</keyword>
<keyword evidence="3" id="KW-0862">Zinc</keyword>
<feature type="compositionally biased region" description="Polar residues" evidence="5">
    <location>
        <begin position="1"/>
        <end position="10"/>
    </location>
</feature>
<dbReference type="AlphaFoldDB" id="A0A061J7Z2"/>
<dbReference type="CDD" id="cd16454">
    <property type="entry name" value="RING-H2_PA-TM-RING"/>
    <property type="match status" value="1"/>
</dbReference>
<dbReference type="InterPro" id="IPR001841">
    <property type="entry name" value="Znf_RING"/>
</dbReference>
<evidence type="ECO:0000256" key="5">
    <source>
        <dbReference type="SAM" id="MobiDB-lite"/>
    </source>
</evidence>
<organism evidence="7 8">
    <name type="scientific">Trypanosoma rangeli SC58</name>
    <dbReference type="NCBI Taxonomy" id="429131"/>
    <lineage>
        <taxon>Eukaryota</taxon>
        <taxon>Discoba</taxon>
        <taxon>Euglenozoa</taxon>
        <taxon>Kinetoplastea</taxon>
        <taxon>Metakinetoplastina</taxon>
        <taxon>Trypanosomatida</taxon>
        <taxon>Trypanosomatidae</taxon>
        <taxon>Trypanosoma</taxon>
        <taxon>Herpetosoma</taxon>
    </lineage>
</organism>
<feature type="domain" description="RING-type" evidence="6">
    <location>
        <begin position="237"/>
        <end position="278"/>
    </location>
</feature>
<dbReference type="Proteomes" id="UP000031737">
    <property type="component" value="Unassembled WGS sequence"/>
</dbReference>
<dbReference type="SUPFAM" id="SSF57850">
    <property type="entry name" value="RING/U-box"/>
    <property type="match status" value="1"/>
</dbReference>
<dbReference type="PROSITE" id="PS50089">
    <property type="entry name" value="ZF_RING_2"/>
    <property type="match status" value="1"/>
</dbReference>
<dbReference type="OrthoDB" id="3365801at2759"/>
<comment type="caution">
    <text evidence="7">The sequence shown here is derived from an EMBL/GenBank/DDBJ whole genome shotgun (WGS) entry which is preliminary data.</text>
</comment>
<dbReference type="VEuPathDB" id="TriTrypDB:TRSC58_02860"/>
<keyword evidence="8" id="KW-1185">Reference proteome</keyword>
<dbReference type="PANTHER" id="PTHR45931">
    <property type="entry name" value="SI:CH211-59O9.10"/>
    <property type="match status" value="1"/>
</dbReference>